<accession>A0ABT2NES6</accession>
<reference evidence="3 4" key="1">
    <citation type="journal article" date="2022" name="Front. Microbiol.">
        <title>High genomic differentiation and limited gene flow indicate recent cryptic speciation within the genus Laspinema (cyanobacteria).</title>
        <authorList>
            <person name="Stanojkovic A."/>
            <person name="Skoupy S."/>
            <person name="Skaloud P."/>
            <person name="Dvorak P."/>
        </authorList>
    </citation>
    <scope>NUCLEOTIDE SEQUENCE [LARGE SCALE GENOMIC DNA]</scope>
    <source>
        <strain evidence="3 4">D3b</strain>
    </source>
</reference>
<dbReference type="InterPro" id="IPR054501">
    <property type="entry name" value="NCH2"/>
</dbReference>
<dbReference type="InterPro" id="IPR007111">
    <property type="entry name" value="NACHT_NTPase"/>
</dbReference>
<feature type="domain" description="NACHT" evidence="1">
    <location>
        <begin position="192"/>
        <end position="291"/>
    </location>
</feature>
<sequence>MKKRSLKTSETGKLKAKAAFERSGWTQQDLASEVGLETRQSIWKFLTGRPIDRAIFMEICHKLDLDWQDIADLPSDVTPEPPKTNANPGLDPPIEEDITALVTAVRSRMREPIRAQCGTLRLLDKSQPVALDDIYIQINILEQLNRQRWLEVSDLQFQPRQTRQSKGPVHRSISASEQQSKIPAIQAVSTYSKLLILGKPGAGKTTFLQFLALGCIQEETHLKSEVRTGALGLPIFIKIRDWRTESKQSGNRSLLHYITKIFNNFGLQSAKVETLLQGGHALVLLDGLDEIPPGDSREIAQEINQFCEIYYQNQVVITCRLGGGEYHFTGFTEVELADFDGSQIEAFAEKWFVAARGDREAGLLLSQRFLEKLHLPENQPIRELVVTPILLTLTASIFQTKEDFPNKRSKLYEAGLDILLVRWDEARGIQRDEVYRNLSLPRKIELLSQIAATTFTENNYFFEKREIEHYIGDYLATLPQSNTAPETLRSQSSTVLDAIEAQHGLLVERARGIYSFSHLTFQEYFTARQIAATPDPNALEEELQGLASHVCEPRWREVVLLTSELLRNADPLLQAMKQQIDVMLVADGKLQQFLACTSAKCRRLEGLYKPAAVRAFYFTLFRDRSLGLALALDPSLARDLAPELALDLELARALELVYSLTRNPDVKQILSLGFALDLDRSLTHEPKLREGLQELKDQLPDPGEGRDRLIAWWGDRAHGWAEQFRALLIEHRQIGHNWQFTPRQVALLDQYYQANQLLVDCLHGESHCSSVVRSHLEATLLLPVGEIETSEIASNSSSDYFIQINDGAIPFAKLIP</sequence>
<dbReference type="Pfam" id="PF05729">
    <property type="entry name" value="NACHT"/>
    <property type="match status" value="1"/>
</dbReference>
<dbReference type="Pfam" id="PF22727">
    <property type="entry name" value="NCH2"/>
    <property type="match status" value="1"/>
</dbReference>
<dbReference type="InterPro" id="IPR001387">
    <property type="entry name" value="Cro/C1-type_HTH"/>
</dbReference>
<dbReference type="Gene3D" id="3.40.50.300">
    <property type="entry name" value="P-loop containing nucleotide triphosphate hydrolases"/>
    <property type="match status" value="1"/>
</dbReference>
<organism evidence="3 4">
    <name type="scientific">Laspinema olomoucense D3b</name>
    <dbReference type="NCBI Taxonomy" id="2953688"/>
    <lineage>
        <taxon>Bacteria</taxon>
        <taxon>Bacillati</taxon>
        <taxon>Cyanobacteriota</taxon>
        <taxon>Cyanophyceae</taxon>
        <taxon>Oscillatoriophycideae</taxon>
        <taxon>Oscillatoriales</taxon>
        <taxon>Laspinemataceae</taxon>
        <taxon>Laspinema</taxon>
        <taxon>Laspinema olomoucense</taxon>
    </lineage>
</organism>
<protein>
    <submittedName>
        <fullName evidence="3">NACHT domain-containing NTPase</fullName>
    </submittedName>
</protein>
<evidence type="ECO:0000259" key="1">
    <source>
        <dbReference type="PROSITE" id="PS50837"/>
    </source>
</evidence>
<dbReference type="PANTHER" id="PTHR46844">
    <property type="entry name" value="SLR5058 PROTEIN"/>
    <property type="match status" value="1"/>
</dbReference>
<dbReference type="PROSITE" id="PS50837">
    <property type="entry name" value="NACHT"/>
    <property type="match status" value="1"/>
</dbReference>
<dbReference type="CDD" id="cd00093">
    <property type="entry name" value="HTH_XRE"/>
    <property type="match status" value="1"/>
</dbReference>
<evidence type="ECO:0000259" key="2">
    <source>
        <dbReference type="PROSITE" id="PS50943"/>
    </source>
</evidence>
<dbReference type="RefSeq" id="WP_261237395.1">
    <property type="nucleotide sequence ID" value="NZ_JAMXFA010000056.1"/>
</dbReference>
<feature type="domain" description="HTH cro/C1-type" evidence="2">
    <location>
        <begin position="17"/>
        <end position="70"/>
    </location>
</feature>
<evidence type="ECO:0000313" key="4">
    <source>
        <dbReference type="Proteomes" id="UP001525961"/>
    </source>
</evidence>
<comment type="caution">
    <text evidence="3">The sequence shown here is derived from an EMBL/GenBank/DDBJ whole genome shotgun (WGS) entry which is preliminary data.</text>
</comment>
<proteinExistence type="predicted"/>
<gene>
    <name evidence="3" type="ORF">NG792_26120</name>
</gene>
<dbReference type="PANTHER" id="PTHR46844:SF1">
    <property type="entry name" value="SLR5058 PROTEIN"/>
    <property type="match status" value="1"/>
</dbReference>
<dbReference type="PROSITE" id="PS50943">
    <property type="entry name" value="HTH_CROC1"/>
    <property type="match status" value="1"/>
</dbReference>
<dbReference type="Proteomes" id="UP001525961">
    <property type="component" value="Unassembled WGS sequence"/>
</dbReference>
<dbReference type="SUPFAM" id="SSF52540">
    <property type="entry name" value="P-loop containing nucleoside triphosphate hydrolases"/>
    <property type="match status" value="1"/>
</dbReference>
<keyword evidence="4" id="KW-1185">Reference proteome</keyword>
<name>A0ABT2NES6_9CYAN</name>
<dbReference type="InterPro" id="IPR027417">
    <property type="entry name" value="P-loop_NTPase"/>
</dbReference>
<dbReference type="EMBL" id="JAMXFA010000056">
    <property type="protein sequence ID" value="MCT7981208.1"/>
    <property type="molecule type" value="Genomic_DNA"/>
</dbReference>
<evidence type="ECO:0000313" key="3">
    <source>
        <dbReference type="EMBL" id="MCT7981208.1"/>
    </source>
</evidence>